<organism evidence="1 2">
    <name type="scientific">Araneus ventricosus</name>
    <name type="common">Orbweaver spider</name>
    <name type="synonym">Epeira ventricosa</name>
    <dbReference type="NCBI Taxonomy" id="182803"/>
    <lineage>
        <taxon>Eukaryota</taxon>
        <taxon>Metazoa</taxon>
        <taxon>Ecdysozoa</taxon>
        <taxon>Arthropoda</taxon>
        <taxon>Chelicerata</taxon>
        <taxon>Arachnida</taxon>
        <taxon>Araneae</taxon>
        <taxon>Araneomorphae</taxon>
        <taxon>Entelegynae</taxon>
        <taxon>Araneoidea</taxon>
        <taxon>Araneidae</taxon>
        <taxon>Araneus</taxon>
    </lineage>
</organism>
<sequence length="220" mass="24586">MRLSRFEKYLLQTTGCQIQKIKNSLLPVPFFVSGVYSGTPGWVGFRTSTTKPNPTPNSTGSIRIDPSICLSLSLSISLLLFKTLFARPFLNPSSPDANHQIFWCQRHNMNKFSRQVWTETAKTHAKQTSNPLCTPPWSRRQPLSSNRVSLTLLSGQRLKNQSQVGKFGVRISLGSQSIKTDRSEGKSLSGPDNMSCLGCKICERELQAYCQKAITTEVEK</sequence>
<proteinExistence type="predicted"/>
<dbReference type="AlphaFoldDB" id="A0A4Y2FP52"/>
<gene>
    <name evidence="1" type="ORF">AVEN_154583_1</name>
</gene>
<dbReference type="Proteomes" id="UP000499080">
    <property type="component" value="Unassembled WGS sequence"/>
</dbReference>
<reference evidence="1 2" key="1">
    <citation type="journal article" date="2019" name="Sci. Rep.">
        <title>Orb-weaving spider Araneus ventricosus genome elucidates the spidroin gene catalogue.</title>
        <authorList>
            <person name="Kono N."/>
            <person name="Nakamura H."/>
            <person name="Ohtoshi R."/>
            <person name="Moran D.A.P."/>
            <person name="Shinohara A."/>
            <person name="Yoshida Y."/>
            <person name="Fujiwara M."/>
            <person name="Mori M."/>
            <person name="Tomita M."/>
            <person name="Arakawa K."/>
        </authorList>
    </citation>
    <scope>NUCLEOTIDE SEQUENCE [LARGE SCALE GENOMIC DNA]</scope>
</reference>
<dbReference type="EMBL" id="BGPR01001024">
    <property type="protein sequence ID" value="GBM43262.1"/>
    <property type="molecule type" value="Genomic_DNA"/>
</dbReference>
<evidence type="ECO:0000313" key="2">
    <source>
        <dbReference type="Proteomes" id="UP000499080"/>
    </source>
</evidence>
<accession>A0A4Y2FP52</accession>
<keyword evidence="2" id="KW-1185">Reference proteome</keyword>
<comment type="caution">
    <text evidence="1">The sequence shown here is derived from an EMBL/GenBank/DDBJ whole genome shotgun (WGS) entry which is preliminary data.</text>
</comment>
<name>A0A4Y2FP52_ARAVE</name>
<protein>
    <submittedName>
        <fullName evidence="1">Uncharacterized protein</fullName>
    </submittedName>
</protein>
<evidence type="ECO:0000313" key="1">
    <source>
        <dbReference type="EMBL" id="GBM43262.1"/>
    </source>
</evidence>